<proteinExistence type="predicted"/>
<reference evidence="1 2" key="1">
    <citation type="submission" date="2020-12" db="EMBL/GenBank/DDBJ databases">
        <title>FDA dAtabase for Regulatory Grade micrObial Sequences (FDA-ARGOS): Supporting development and validation of Infectious Disease Dx tests.</title>
        <authorList>
            <person name="Sproer C."/>
            <person name="Gronow S."/>
            <person name="Severitt S."/>
            <person name="Schroder I."/>
            <person name="Tallon L."/>
            <person name="Sadzewicz L."/>
            <person name="Zhao X."/>
            <person name="Boylan J."/>
            <person name="Ott S."/>
            <person name="Bowen H."/>
            <person name="Vavikolanu K."/>
            <person name="Mehta A."/>
            <person name="Aluvathingal J."/>
            <person name="Nadendla S."/>
            <person name="Lowell S."/>
            <person name="Myers T."/>
            <person name="Yan Y."/>
            <person name="Sichtig H."/>
        </authorList>
    </citation>
    <scope>NUCLEOTIDE SEQUENCE [LARGE SCALE GENOMIC DNA]</scope>
    <source>
        <strain evidence="1 2">FDAARGOS_902</strain>
    </source>
</reference>
<dbReference type="RefSeq" id="WP_190247050.1">
    <property type="nucleotide sequence ID" value="NZ_CAACXN010000015.1"/>
</dbReference>
<dbReference type="KEGG" id="bcau:I6G59_16570"/>
<dbReference type="Proteomes" id="UP000594979">
    <property type="component" value="Chromosome"/>
</dbReference>
<gene>
    <name evidence="1" type="ORF">I6G59_16570</name>
</gene>
<dbReference type="EMBL" id="CP065682">
    <property type="protein sequence ID" value="QPS33519.1"/>
    <property type="molecule type" value="Genomic_DNA"/>
</dbReference>
<organism evidence="1 2">
    <name type="scientific">Brevibacterium casei</name>
    <dbReference type="NCBI Taxonomy" id="33889"/>
    <lineage>
        <taxon>Bacteria</taxon>
        <taxon>Bacillati</taxon>
        <taxon>Actinomycetota</taxon>
        <taxon>Actinomycetes</taxon>
        <taxon>Micrococcales</taxon>
        <taxon>Brevibacteriaceae</taxon>
        <taxon>Brevibacterium</taxon>
    </lineage>
</organism>
<evidence type="ECO:0000313" key="2">
    <source>
        <dbReference type="Proteomes" id="UP000594979"/>
    </source>
</evidence>
<sequence>MNDMFEQTVQTEHWRLRLIPMEAPALAETVLGGTVSVASDGELTLHTGAMYGPVDAAFDVLDGLPGDPAAEWEDVVELSVNATGSEPIALIGIFDDNVDVDGSGSSGPSLESGKCYRARVHVRGRDDSDADELIEIGQPAKDHFLIQLWPAPASDPEVLKLGSFKAHSDYENSDFFSRSHFVINGMGDPDLEELKAQNLRNAGER</sequence>
<protein>
    <submittedName>
        <fullName evidence="1">Uncharacterized protein</fullName>
    </submittedName>
</protein>
<name>A0A7T2TGR4_9MICO</name>
<accession>A0A7T2TGR4</accession>
<dbReference type="AlphaFoldDB" id="A0A7T2TGR4"/>
<evidence type="ECO:0000313" key="1">
    <source>
        <dbReference type="EMBL" id="QPS33519.1"/>
    </source>
</evidence>